<gene>
    <name evidence="21" type="primary">NESSY</name>
    <name evidence="20" type="ORF">CCAP1982_LOCUS14330</name>
</gene>
<evidence type="ECO:0000256" key="18">
    <source>
        <dbReference type="ARBA" id="ARBA00039721"/>
    </source>
</evidence>
<feature type="transmembrane region" description="Helical" evidence="19">
    <location>
        <begin position="341"/>
        <end position="364"/>
    </location>
</feature>
<evidence type="ECO:0000256" key="3">
    <source>
        <dbReference type="ARBA" id="ARBA00005074"/>
    </source>
</evidence>
<dbReference type="EMBL" id="GAMC01008118">
    <property type="protein sequence ID" value="JAB98437.1"/>
    <property type="molecule type" value="mRNA"/>
</dbReference>
<keyword evidence="12" id="KW-0594">Phospholipid biosynthesis</keyword>
<keyword evidence="14" id="KW-0012">Acyltransferase</keyword>
<sequence>MSAAEASGLLSRLALSFGVNEAALRLLLSIFAGYGVAYLYHKFIIQQSDKRVHHAYFAASGFLLCLFNFGFSAYHSFTAIATTYLLTRFLRSAPMPLKIINFTFHMTYLLVGYYYTESDEYDILWTMPHCVLVLRLIGYGFDVTDGLKKQEELSKEQKECAIAELPTAIELFAFAYFPGSFLIGPQFPYRRYKRFIDGEFGEHGGRLEASLKRMAIGVVYLTISQVGAIYFPDSYFVSDDYPKASFFWRLVYMGVWAKVIIYKYVACWLLTEGALINLGISYAGKKENGENDWSGCSNVNLMILETECTMQHYVHSFNINTNHWLGQYVYKRLKFLNNRTISYAAALGFLAVWHGFHSGYYMAFLNEYMTVTVEKQFASVWAKTNIDMYADIVSPPFVYPVLKYFMKKLYDLFFIGWCMTPFILLDYSRWMKAYSAIYYCVIVYVILWTIFYQTFKYYERAAKRRQHDSTFGRATTLSPTVDGKSDEKRD</sequence>
<evidence type="ECO:0000313" key="20">
    <source>
        <dbReference type="EMBL" id="CAD7005994.1"/>
    </source>
</evidence>
<evidence type="ECO:0000256" key="17">
    <source>
        <dbReference type="ARBA" id="ARBA00038923"/>
    </source>
</evidence>
<dbReference type="GO" id="GO:0071617">
    <property type="term" value="F:lysophospholipid acyltransferase activity"/>
    <property type="evidence" value="ECO:0007669"/>
    <property type="project" value="TreeGrafter"/>
</dbReference>
<feature type="transmembrane region" description="Helical" evidence="19">
    <location>
        <begin position="251"/>
        <end position="271"/>
    </location>
</feature>
<feature type="transmembrane region" description="Helical" evidence="19">
    <location>
        <begin position="22"/>
        <end position="40"/>
    </location>
</feature>
<dbReference type="GO" id="GO:0005783">
    <property type="term" value="C:endoplasmic reticulum"/>
    <property type="evidence" value="ECO:0007669"/>
    <property type="project" value="UniProtKB-SubCell"/>
</dbReference>
<reference evidence="21" key="1">
    <citation type="submission" date="2013-07" db="EMBL/GenBank/DDBJ databases">
        <authorList>
            <person name="Geib S."/>
        </authorList>
    </citation>
    <scope>NUCLEOTIDE SEQUENCE</scope>
</reference>
<evidence type="ECO:0000256" key="9">
    <source>
        <dbReference type="ARBA" id="ARBA00022989"/>
    </source>
</evidence>
<protein>
    <recommendedName>
        <fullName evidence="18">Lysophospholipid acyltransferase 5</fullName>
        <ecNumber evidence="16">2.3.1.23</ecNumber>
        <ecNumber evidence="17">2.3.1.n6</ecNumber>
    </recommendedName>
</protein>
<dbReference type="Pfam" id="PF03062">
    <property type="entry name" value="MBOAT"/>
    <property type="match status" value="1"/>
</dbReference>
<dbReference type="GO" id="GO:0047184">
    <property type="term" value="F:1-acylglycerophosphocholine O-acyltransferase activity"/>
    <property type="evidence" value="ECO:0007669"/>
    <property type="project" value="UniProtKB-EC"/>
</dbReference>
<dbReference type="GeneID" id="101457342"/>
<comment type="pathway">
    <text evidence="3">Lipid metabolism; phospholipid metabolism.</text>
</comment>
<dbReference type="KEGG" id="ccat:101457342"/>
<keyword evidence="22" id="KW-1185">Reference proteome</keyword>
<evidence type="ECO:0000256" key="8">
    <source>
        <dbReference type="ARBA" id="ARBA00022824"/>
    </source>
</evidence>
<accession>W8BI79</accession>
<proteinExistence type="evidence at transcript level"/>
<dbReference type="EC" id="2.3.1.n6" evidence="17"/>
<dbReference type="EMBL" id="GAMC01008116">
    <property type="protein sequence ID" value="JAB98439.1"/>
    <property type="molecule type" value="mRNA"/>
</dbReference>
<evidence type="ECO:0000256" key="16">
    <source>
        <dbReference type="ARBA" id="ARBA00026120"/>
    </source>
</evidence>
<dbReference type="GO" id="GO:0016020">
    <property type="term" value="C:membrane"/>
    <property type="evidence" value="ECO:0007669"/>
    <property type="project" value="UniProtKB-SubCell"/>
</dbReference>
<comment type="similarity">
    <text evidence="4">Belongs to the membrane-bound acyltransferase family.</text>
</comment>
<keyword evidence="8" id="KW-0256">Endoplasmic reticulum</keyword>
<keyword evidence="7 19" id="KW-0812">Transmembrane</keyword>
<dbReference type="OrthoDB" id="5974730at2759"/>
<evidence type="ECO:0000256" key="2">
    <source>
        <dbReference type="ARBA" id="ARBA00004240"/>
    </source>
</evidence>
<dbReference type="CTD" id="10763"/>
<dbReference type="InterPro" id="IPR004299">
    <property type="entry name" value="MBOAT_fam"/>
</dbReference>
<reference evidence="21" key="2">
    <citation type="journal article" date="2014" name="BMC Genomics">
        <title>A genomic perspective to assessing quality of mass-reared SIT flies used in Mediterranean fruit fly (Ceratitis capitata) eradication in California.</title>
        <authorList>
            <person name="Calla B."/>
            <person name="Hall B."/>
            <person name="Hou S."/>
            <person name="Geib S.M."/>
        </authorList>
    </citation>
    <scope>NUCLEOTIDE SEQUENCE</scope>
</reference>
<evidence type="ECO:0000256" key="15">
    <source>
        <dbReference type="ARBA" id="ARBA00025707"/>
    </source>
</evidence>
<dbReference type="AlphaFoldDB" id="W8BI79"/>
<dbReference type="Proteomes" id="UP000606786">
    <property type="component" value="Unassembled WGS sequence"/>
</dbReference>
<feature type="transmembrane region" description="Helical" evidence="19">
    <location>
        <begin position="61"/>
        <end position="87"/>
    </location>
</feature>
<evidence type="ECO:0000256" key="11">
    <source>
        <dbReference type="ARBA" id="ARBA00023136"/>
    </source>
</evidence>
<dbReference type="EC" id="2.3.1.23" evidence="16"/>
<dbReference type="InterPro" id="IPR049941">
    <property type="entry name" value="LPLAT_7/PORCN-like"/>
</dbReference>
<keyword evidence="11 19" id="KW-0472">Membrane</keyword>
<dbReference type="PANTHER" id="PTHR13906">
    <property type="entry name" value="PORCUPINE"/>
    <property type="match status" value="1"/>
</dbReference>
<keyword evidence="9 19" id="KW-1133">Transmembrane helix</keyword>
<keyword evidence="6" id="KW-0808">Transferase</keyword>
<feature type="transmembrane region" description="Helical" evidence="19">
    <location>
        <begin position="214"/>
        <end position="231"/>
    </location>
</feature>
<keyword evidence="13" id="KW-1208">Phospholipid metabolism</keyword>
<evidence type="ECO:0000256" key="4">
    <source>
        <dbReference type="ARBA" id="ARBA00010323"/>
    </source>
</evidence>
<evidence type="ECO:0000256" key="7">
    <source>
        <dbReference type="ARBA" id="ARBA00022692"/>
    </source>
</evidence>
<reference evidence="20" key="3">
    <citation type="submission" date="2020-11" db="EMBL/GenBank/DDBJ databases">
        <authorList>
            <person name="Whitehead M."/>
        </authorList>
    </citation>
    <scope>NUCLEOTIDE SEQUENCE</scope>
    <source>
        <strain evidence="20">EGII</strain>
    </source>
</reference>
<evidence type="ECO:0000256" key="10">
    <source>
        <dbReference type="ARBA" id="ARBA00023098"/>
    </source>
</evidence>
<evidence type="ECO:0000256" key="14">
    <source>
        <dbReference type="ARBA" id="ARBA00023315"/>
    </source>
</evidence>
<evidence type="ECO:0000256" key="1">
    <source>
        <dbReference type="ARBA" id="ARBA00004141"/>
    </source>
</evidence>
<dbReference type="EMBL" id="CAJHJT010000034">
    <property type="protein sequence ID" value="CAD7005994.1"/>
    <property type="molecule type" value="Genomic_DNA"/>
</dbReference>
<dbReference type="GO" id="GO:0030258">
    <property type="term" value="P:lipid modification"/>
    <property type="evidence" value="ECO:0007669"/>
    <property type="project" value="TreeGrafter"/>
</dbReference>
<organism evidence="21">
    <name type="scientific">Ceratitis capitata</name>
    <name type="common">Mediterranean fruit fly</name>
    <name type="synonym">Tephritis capitata</name>
    <dbReference type="NCBI Taxonomy" id="7213"/>
    <lineage>
        <taxon>Eukaryota</taxon>
        <taxon>Metazoa</taxon>
        <taxon>Ecdysozoa</taxon>
        <taxon>Arthropoda</taxon>
        <taxon>Hexapoda</taxon>
        <taxon>Insecta</taxon>
        <taxon>Pterygota</taxon>
        <taxon>Neoptera</taxon>
        <taxon>Endopterygota</taxon>
        <taxon>Diptera</taxon>
        <taxon>Brachycera</taxon>
        <taxon>Muscomorpha</taxon>
        <taxon>Tephritoidea</taxon>
        <taxon>Tephritidae</taxon>
        <taxon>Ceratitis</taxon>
        <taxon>Ceratitis</taxon>
    </lineage>
</organism>
<comment type="pathway">
    <text evidence="15">Phospholipid metabolism.</text>
</comment>
<dbReference type="EMBL" id="GAMC01008117">
    <property type="protein sequence ID" value="JAB98438.1"/>
    <property type="molecule type" value="mRNA"/>
</dbReference>
<evidence type="ECO:0000256" key="6">
    <source>
        <dbReference type="ARBA" id="ARBA00022679"/>
    </source>
</evidence>
<feature type="transmembrane region" description="Helical" evidence="19">
    <location>
        <begin position="99"/>
        <end position="116"/>
    </location>
</feature>
<evidence type="ECO:0000313" key="21">
    <source>
        <dbReference type="EMBL" id="JAB98437.1"/>
    </source>
</evidence>
<evidence type="ECO:0000256" key="13">
    <source>
        <dbReference type="ARBA" id="ARBA00023264"/>
    </source>
</evidence>
<evidence type="ECO:0000313" key="22">
    <source>
        <dbReference type="Proteomes" id="UP000606786"/>
    </source>
</evidence>
<keyword evidence="5" id="KW-0444">Lipid biosynthesis</keyword>
<comment type="subcellular location">
    <subcellularLocation>
        <location evidence="2">Endoplasmic reticulum</location>
    </subcellularLocation>
    <subcellularLocation>
        <location evidence="1">Membrane</location>
        <topology evidence="1">Multi-pass membrane protein</topology>
    </subcellularLocation>
</comment>
<keyword evidence="10" id="KW-0443">Lipid metabolism</keyword>
<feature type="transmembrane region" description="Helical" evidence="19">
    <location>
        <begin position="436"/>
        <end position="455"/>
    </location>
</feature>
<evidence type="ECO:0000256" key="12">
    <source>
        <dbReference type="ARBA" id="ARBA00023209"/>
    </source>
</evidence>
<dbReference type="GO" id="GO:0006656">
    <property type="term" value="P:phosphatidylcholine biosynthetic process"/>
    <property type="evidence" value="ECO:0007669"/>
    <property type="project" value="TreeGrafter"/>
</dbReference>
<dbReference type="PANTHER" id="PTHR13906:SF14">
    <property type="entry name" value="LYSOPHOSPHOLIPID ACYLTRANSFERASE 5"/>
    <property type="match status" value="1"/>
</dbReference>
<evidence type="ECO:0000256" key="19">
    <source>
        <dbReference type="SAM" id="Phobius"/>
    </source>
</evidence>
<evidence type="ECO:0000256" key="5">
    <source>
        <dbReference type="ARBA" id="ARBA00022516"/>
    </source>
</evidence>
<name>W8BI79_CERCA</name>